<organism evidence="2 3">
    <name type="scientific">Champsocephalus esox</name>
    <name type="common">pike icefish</name>
    <dbReference type="NCBI Taxonomy" id="159716"/>
    <lineage>
        <taxon>Eukaryota</taxon>
        <taxon>Metazoa</taxon>
        <taxon>Chordata</taxon>
        <taxon>Craniata</taxon>
        <taxon>Vertebrata</taxon>
        <taxon>Euteleostomi</taxon>
        <taxon>Actinopterygii</taxon>
        <taxon>Neopterygii</taxon>
        <taxon>Teleostei</taxon>
        <taxon>Neoteleostei</taxon>
        <taxon>Acanthomorphata</taxon>
        <taxon>Eupercaria</taxon>
        <taxon>Perciformes</taxon>
        <taxon>Notothenioidei</taxon>
        <taxon>Channichthyidae</taxon>
        <taxon>Champsocephalus</taxon>
    </lineage>
</organism>
<feature type="compositionally biased region" description="Polar residues" evidence="1">
    <location>
        <begin position="1"/>
        <end position="14"/>
    </location>
</feature>
<proteinExistence type="predicted"/>
<accession>A0AAN8BUE3</accession>
<evidence type="ECO:0000313" key="3">
    <source>
        <dbReference type="Proteomes" id="UP001335648"/>
    </source>
</evidence>
<sequence>MTWCSSCQTSAQDPNLKDNQLENTAEEETQWMNTDPESEQGDIFLVLNKLSFSECWIKMIITIAIF</sequence>
<gene>
    <name evidence="2" type="ORF">CesoFtcFv8_012487</name>
</gene>
<dbReference type="Proteomes" id="UP001335648">
    <property type="component" value="Unassembled WGS sequence"/>
</dbReference>
<comment type="caution">
    <text evidence="2">The sequence shown here is derived from an EMBL/GenBank/DDBJ whole genome shotgun (WGS) entry which is preliminary data.</text>
</comment>
<reference evidence="2 3" key="1">
    <citation type="journal article" date="2023" name="Mol. Biol. Evol.">
        <title>Genomics of Secondarily Temperate Adaptation in the Only Non-Antarctic Icefish.</title>
        <authorList>
            <person name="Rivera-Colon A.G."/>
            <person name="Rayamajhi N."/>
            <person name="Minhas B.F."/>
            <person name="Madrigal G."/>
            <person name="Bilyk K.T."/>
            <person name="Yoon V."/>
            <person name="Hune M."/>
            <person name="Gregory S."/>
            <person name="Cheng C.H.C."/>
            <person name="Catchen J.M."/>
        </authorList>
    </citation>
    <scope>NUCLEOTIDE SEQUENCE [LARGE SCALE GENOMIC DNA]</scope>
    <source>
        <strain evidence="2">JC2023a</strain>
    </source>
</reference>
<dbReference type="EMBL" id="JAULUE010002055">
    <property type="protein sequence ID" value="KAK5892070.1"/>
    <property type="molecule type" value="Genomic_DNA"/>
</dbReference>
<protein>
    <submittedName>
        <fullName evidence="2">Uncharacterized protein</fullName>
    </submittedName>
</protein>
<name>A0AAN8BUE3_9TELE</name>
<evidence type="ECO:0000313" key="2">
    <source>
        <dbReference type="EMBL" id="KAK5892070.1"/>
    </source>
</evidence>
<evidence type="ECO:0000256" key="1">
    <source>
        <dbReference type="SAM" id="MobiDB-lite"/>
    </source>
</evidence>
<dbReference type="AlphaFoldDB" id="A0AAN8BUE3"/>
<keyword evidence="3" id="KW-1185">Reference proteome</keyword>
<feature type="region of interest" description="Disordered" evidence="1">
    <location>
        <begin position="1"/>
        <end position="20"/>
    </location>
</feature>